<protein>
    <submittedName>
        <fullName evidence="3">16S rRNA (Guanine(966)-N(2))-methyltransferase RsmD</fullName>
        <ecNumber evidence="3">2.1.1.171</ecNumber>
    </submittedName>
</protein>
<dbReference type="PANTHER" id="PTHR43542:SF1">
    <property type="entry name" value="METHYLTRANSFERASE"/>
    <property type="match status" value="1"/>
</dbReference>
<keyword evidence="2 3" id="KW-0808">Transferase</keyword>
<dbReference type="RefSeq" id="WP_269308249.1">
    <property type="nucleotide sequence ID" value="NZ_CP098242.1"/>
</dbReference>
<dbReference type="KEGG" id="ovb:NB640_08210"/>
<dbReference type="InterPro" id="IPR029063">
    <property type="entry name" value="SAM-dependent_MTases_sf"/>
</dbReference>
<reference evidence="3" key="1">
    <citation type="journal article" date="2022" name="Front. Microbiol.">
        <title>New perspectives on an old grouping: The genomic and phenotypic variability of Oxalobacter formigenes and the implications for calcium oxalate stone prevention.</title>
        <authorList>
            <person name="Chmiel J.A."/>
            <person name="Carr C."/>
            <person name="Stuivenberg G.A."/>
            <person name="Venema R."/>
            <person name="Chanyi R.M."/>
            <person name="Al K.F."/>
            <person name="Giguere D."/>
            <person name="Say H."/>
            <person name="Akouris P.P."/>
            <person name="Dominguez Romero S.A."/>
            <person name="Kwong A."/>
            <person name="Tai V."/>
            <person name="Koval S.F."/>
            <person name="Razvi H."/>
            <person name="Bjazevic J."/>
            <person name="Burton J.P."/>
        </authorList>
    </citation>
    <scope>NUCLEOTIDE SEQUENCE</scope>
    <source>
        <strain evidence="3">WoOx3</strain>
    </source>
</reference>
<dbReference type="SUPFAM" id="SSF53335">
    <property type="entry name" value="S-adenosyl-L-methionine-dependent methyltransferases"/>
    <property type="match status" value="1"/>
</dbReference>
<dbReference type="EMBL" id="CP098242">
    <property type="protein sequence ID" value="WAW09254.1"/>
    <property type="molecule type" value="Genomic_DNA"/>
</dbReference>
<evidence type="ECO:0000313" key="3">
    <source>
        <dbReference type="EMBL" id="WAW09254.1"/>
    </source>
</evidence>
<dbReference type="EC" id="2.1.1.171" evidence="3"/>
<dbReference type="CDD" id="cd02440">
    <property type="entry name" value="AdoMet_MTases"/>
    <property type="match status" value="1"/>
</dbReference>
<dbReference type="PANTHER" id="PTHR43542">
    <property type="entry name" value="METHYLTRANSFERASE"/>
    <property type="match status" value="1"/>
</dbReference>
<dbReference type="InterPro" id="IPR004398">
    <property type="entry name" value="RNA_MeTrfase_RsmD"/>
</dbReference>
<accession>A0A9E9P1W4</accession>
<keyword evidence="4" id="KW-1185">Reference proteome</keyword>
<keyword evidence="1 3" id="KW-0489">Methyltransferase</keyword>
<dbReference type="GO" id="GO:0052913">
    <property type="term" value="F:16S rRNA (guanine(966)-N(2))-methyltransferase activity"/>
    <property type="evidence" value="ECO:0007669"/>
    <property type="project" value="UniProtKB-EC"/>
</dbReference>
<organism evidence="3 4">
    <name type="scientific">Oxalobacter vibrioformis</name>
    <dbReference type="NCBI Taxonomy" id="933080"/>
    <lineage>
        <taxon>Bacteria</taxon>
        <taxon>Pseudomonadati</taxon>
        <taxon>Pseudomonadota</taxon>
        <taxon>Betaproteobacteria</taxon>
        <taxon>Burkholderiales</taxon>
        <taxon>Oxalobacteraceae</taxon>
        <taxon>Oxalobacter</taxon>
    </lineage>
</organism>
<evidence type="ECO:0000313" key="4">
    <source>
        <dbReference type="Proteomes" id="UP001156215"/>
    </source>
</evidence>
<gene>
    <name evidence="3" type="primary">rsmD</name>
    <name evidence="3" type="ORF">NB640_08210</name>
</gene>
<dbReference type="NCBIfam" id="TIGR00095">
    <property type="entry name" value="16S rRNA (guanine(966)-N(2))-methyltransferase RsmD"/>
    <property type="match status" value="1"/>
</dbReference>
<proteinExistence type="predicted"/>
<evidence type="ECO:0000256" key="1">
    <source>
        <dbReference type="ARBA" id="ARBA00022603"/>
    </source>
</evidence>
<name>A0A9E9P1W4_9BURK</name>
<dbReference type="PIRSF" id="PIRSF004553">
    <property type="entry name" value="CHP00095"/>
    <property type="match status" value="1"/>
</dbReference>
<sequence>MRRRQSSASQKSKLSYQVRIIGGQWKRSLLPVSVAPDLRPTPSRVRETLFNWLYTLFGGRWEAMDCLDLFAGTGAFGFEAASRGTRQVTMVESHRAAFAQLQATSDKLNAGALVTLVQGDALQVAQRLVAQKKQFNVVFLDPPFQANILPEILPLCADLLKEEGVVYVESSTFLSEETVENLSKNGRQWHIIRQDRAGHVCYHLLQLLYEDHLQA</sequence>
<dbReference type="Pfam" id="PF03602">
    <property type="entry name" value="Cons_hypoth95"/>
    <property type="match status" value="1"/>
</dbReference>
<dbReference type="Gene3D" id="3.40.50.150">
    <property type="entry name" value="Vaccinia Virus protein VP39"/>
    <property type="match status" value="1"/>
</dbReference>
<evidence type="ECO:0000256" key="2">
    <source>
        <dbReference type="ARBA" id="ARBA00022679"/>
    </source>
</evidence>
<dbReference type="Proteomes" id="UP001156215">
    <property type="component" value="Chromosome"/>
</dbReference>
<dbReference type="AlphaFoldDB" id="A0A9E9P1W4"/>